<dbReference type="RefSeq" id="WP_386711913.1">
    <property type="nucleotide sequence ID" value="NZ_JBHRYF010000009.1"/>
</dbReference>
<evidence type="ECO:0000313" key="1">
    <source>
        <dbReference type="EMBL" id="MFC3661117.1"/>
    </source>
</evidence>
<dbReference type="Proteomes" id="UP001595724">
    <property type="component" value="Unassembled WGS sequence"/>
</dbReference>
<proteinExistence type="predicted"/>
<evidence type="ECO:0008006" key="3">
    <source>
        <dbReference type="Google" id="ProtNLM"/>
    </source>
</evidence>
<name>A0ABV7UXU2_9GAMM</name>
<organism evidence="1 2">
    <name type="scientific">Luteimonas notoginsengisoli</name>
    <dbReference type="NCBI Taxonomy" id="1578200"/>
    <lineage>
        <taxon>Bacteria</taxon>
        <taxon>Pseudomonadati</taxon>
        <taxon>Pseudomonadota</taxon>
        <taxon>Gammaproteobacteria</taxon>
        <taxon>Lysobacterales</taxon>
        <taxon>Lysobacteraceae</taxon>
        <taxon>Luteimonas</taxon>
    </lineage>
</organism>
<protein>
    <recommendedName>
        <fullName evidence="3">Outer membrane beta-barrel protein</fullName>
    </recommendedName>
</protein>
<reference evidence="2" key="1">
    <citation type="journal article" date="2019" name="Int. J. Syst. Evol. Microbiol.">
        <title>The Global Catalogue of Microorganisms (GCM) 10K type strain sequencing project: providing services to taxonomists for standard genome sequencing and annotation.</title>
        <authorList>
            <consortium name="The Broad Institute Genomics Platform"/>
            <consortium name="The Broad Institute Genome Sequencing Center for Infectious Disease"/>
            <person name="Wu L."/>
            <person name="Ma J."/>
        </authorList>
    </citation>
    <scope>NUCLEOTIDE SEQUENCE [LARGE SCALE GENOMIC DNA]</scope>
    <source>
        <strain evidence="2">KCTC 42211</strain>
    </source>
</reference>
<dbReference type="EMBL" id="JBHRYF010000009">
    <property type="protein sequence ID" value="MFC3661117.1"/>
    <property type="molecule type" value="Genomic_DNA"/>
</dbReference>
<accession>A0ABV7UXU2</accession>
<gene>
    <name evidence="1" type="ORF">ACFOM9_13695</name>
</gene>
<sequence>MAAGLLAAVSSTAGAVQIDYTVDAGIQQDDNVTLSPVDPIEQRFLRAGFGFGVRQDSSMFQLSLDGRAEYRNYRDDVFSDTLDGTMTGRLNWVAIPSRLHFTAEDSLTVQPVDALVPNAPGNRQQVNVLSVGPTMLFQWSQTVSGQADLRYIDSRAEVTEEFNSRRYELSLRGVKQLDPTSRVSLNSQFQDVDFDEEASPDYRRINLYARYARTLTRFDLGVDAGYSWIHYRTSTRQDPLLRLNLGWRPTQRSEFELVAINQFSDTATDALTGIPPNATVPEFVPVGDTVINASAFRTRRLALDYIYTGPRLQFQLGPYVETRRYIDADMYDEDVDGGRFDLSWLLQPRTTIGLLGNYDVHDYRVLDREDKVMRASAYAQREFSRHWSARLEWVRYERTSSLALQNVAQNTVYLSIIYSNR</sequence>
<comment type="caution">
    <text evidence="1">The sequence shown here is derived from an EMBL/GenBank/DDBJ whole genome shotgun (WGS) entry which is preliminary data.</text>
</comment>
<evidence type="ECO:0000313" key="2">
    <source>
        <dbReference type="Proteomes" id="UP001595724"/>
    </source>
</evidence>
<keyword evidence="2" id="KW-1185">Reference proteome</keyword>